<accession>A0A3N4AA74</accession>
<dbReference type="Pfam" id="PF12728">
    <property type="entry name" value="HTH_17"/>
    <property type="match status" value="1"/>
</dbReference>
<dbReference type="NCBIfam" id="TIGR01764">
    <property type="entry name" value="excise"/>
    <property type="match status" value="1"/>
</dbReference>
<dbReference type="GO" id="GO:0003677">
    <property type="term" value="F:DNA binding"/>
    <property type="evidence" value="ECO:0007669"/>
    <property type="project" value="UniProtKB-KW"/>
</dbReference>
<dbReference type="InterPro" id="IPR036388">
    <property type="entry name" value="WH-like_DNA-bd_sf"/>
</dbReference>
<dbReference type="Gene3D" id="1.10.10.10">
    <property type="entry name" value="Winged helix-like DNA-binding domain superfamily/Winged helix DNA-binding domain"/>
    <property type="match status" value="1"/>
</dbReference>
<organism evidence="2 3">
    <name type="scientific">Kocuria soli</name>
    <dbReference type="NCBI Taxonomy" id="2485125"/>
    <lineage>
        <taxon>Bacteria</taxon>
        <taxon>Bacillati</taxon>
        <taxon>Actinomycetota</taxon>
        <taxon>Actinomycetes</taxon>
        <taxon>Micrococcales</taxon>
        <taxon>Micrococcaceae</taxon>
        <taxon>Kocuria</taxon>
    </lineage>
</organism>
<evidence type="ECO:0000259" key="1">
    <source>
        <dbReference type="Pfam" id="PF12728"/>
    </source>
</evidence>
<dbReference type="InterPro" id="IPR041657">
    <property type="entry name" value="HTH_17"/>
</dbReference>
<comment type="caution">
    <text evidence="2">The sequence shown here is derived from an EMBL/GenBank/DDBJ whole genome shotgun (WGS) entry which is preliminary data.</text>
</comment>
<reference evidence="2 3" key="1">
    <citation type="submission" date="2018-10" db="EMBL/GenBank/DDBJ databases">
        <title>Kocuria sp. M5W7-7, whole genome shotgun sequence.</title>
        <authorList>
            <person name="Tuo L."/>
        </authorList>
    </citation>
    <scope>NUCLEOTIDE SEQUENCE [LARGE SCALE GENOMIC DNA]</scope>
    <source>
        <strain evidence="2 3">M5W7-7</strain>
    </source>
</reference>
<keyword evidence="2" id="KW-0238">DNA-binding</keyword>
<dbReference type="OrthoDB" id="5524782at2"/>
<dbReference type="EMBL" id="RKMF01000011">
    <property type="protein sequence ID" value="ROZ62613.1"/>
    <property type="molecule type" value="Genomic_DNA"/>
</dbReference>
<evidence type="ECO:0000313" key="3">
    <source>
        <dbReference type="Proteomes" id="UP000270616"/>
    </source>
</evidence>
<protein>
    <submittedName>
        <fullName evidence="2">DNA-binding protein</fullName>
    </submittedName>
</protein>
<dbReference type="Proteomes" id="UP000270616">
    <property type="component" value="Unassembled WGS sequence"/>
</dbReference>
<evidence type="ECO:0000313" key="2">
    <source>
        <dbReference type="EMBL" id="ROZ62613.1"/>
    </source>
</evidence>
<keyword evidence="3" id="KW-1185">Reference proteome</keyword>
<name>A0A3N4AA74_9MICC</name>
<dbReference type="SUPFAM" id="SSF46955">
    <property type="entry name" value="Putative DNA-binding domain"/>
    <property type="match status" value="1"/>
</dbReference>
<feature type="domain" description="Helix-turn-helix" evidence="1">
    <location>
        <begin position="6"/>
        <end position="57"/>
    </location>
</feature>
<dbReference type="InterPro" id="IPR009061">
    <property type="entry name" value="DNA-bd_dom_put_sf"/>
</dbReference>
<proteinExistence type="predicted"/>
<gene>
    <name evidence="2" type="ORF">EDL96_09035</name>
</gene>
<dbReference type="RefSeq" id="WP_123825473.1">
    <property type="nucleotide sequence ID" value="NZ_RKMF01000011.1"/>
</dbReference>
<sequence>MANAQFYTLADVAEILSASPAQVRAMVRSGELPAIQIGGRGQWRIQISVFEEWVQQKHQETAKAIHSGVSLD</sequence>
<dbReference type="InterPro" id="IPR010093">
    <property type="entry name" value="SinI_DNA-bd"/>
</dbReference>
<dbReference type="AlphaFoldDB" id="A0A3N4AA74"/>